<dbReference type="EMBL" id="MU267463">
    <property type="protein sequence ID" value="KAH7916916.1"/>
    <property type="molecule type" value="Genomic_DNA"/>
</dbReference>
<comment type="caution">
    <text evidence="1">The sequence shown here is derived from an EMBL/GenBank/DDBJ whole genome shotgun (WGS) entry which is preliminary data.</text>
</comment>
<keyword evidence="2" id="KW-1185">Reference proteome</keyword>
<organism evidence="1 2">
    <name type="scientific">Leucogyrophana mollusca</name>
    <dbReference type="NCBI Taxonomy" id="85980"/>
    <lineage>
        <taxon>Eukaryota</taxon>
        <taxon>Fungi</taxon>
        <taxon>Dikarya</taxon>
        <taxon>Basidiomycota</taxon>
        <taxon>Agaricomycotina</taxon>
        <taxon>Agaricomycetes</taxon>
        <taxon>Agaricomycetidae</taxon>
        <taxon>Boletales</taxon>
        <taxon>Boletales incertae sedis</taxon>
        <taxon>Leucogyrophana</taxon>
    </lineage>
</organism>
<gene>
    <name evidence="1" type="ORF">BV22DRAFT_1135895</name>
</gene>
<sequence length="128" mass="14519">MARSSILTLARNYPTPPNLSISSITNNPIVAFLLPIILFSLHTLVAFILYLVTLYPYPSTTSETRSSTPESLDPNDIPAAIYVPTEESRRHERLCLDAAIRDAEFTLWVLENEEELNATHPKRSVWDY</sequence>
<accession>A0ACB8AU22</accession>
<evidence type="ECO:0000313" key="2">
    <source>
        <dbReference type="Proteomes" id="UP000790709"/>
    </source>
</evidence>
<dbReference type="Proteomes" id="UP000790709">
    <property type="component" value="Unassembled WGS sequence"/>
</dbReference>
<proteinExistence type="predicted"/>
<name>A0ACB8AU22_9AGAM</name>
<evidence type="ECO:0000313" key="1">
    <source>
        <dbReference type="EMBL" id="KAH7916916.1"/>
    </source>
</evidence>
<protein>
    <submittedName>
        <fullName evidence="1">Uncharacterized protein</fullName>
    </submittedName>
</protein>
<reference evidence="1" key="1">
    <citation type="journal article" date="2021" name="New Phytol.">
        <title>Evolutionary innovations through gain and loss of genes in the ectomycorrhizal Boletales.</title>
        <authorList>
            <person name="Wu G."/>
            <person name="Miyauchi S."/>
            <person name="Morin E."/>
            <person name="Kuo A."/>
            <person name="Drula E."/>
            <person name="Varga T."/>
            <person name="Kohler A."/>
            <person name="Feng B."/>
            <person name="Cao Y."/>
            <person name="Lipzen A."/>
            <person name="Daum C."/>
            <person name="Hundley H."/>
            <person name="Pangilinan J."/>
            <person name="Johnson J."/>
            <person name="Barry K."/>
            <person name="LaButti K."/>
            <person name="Ng V."/>
            <person name="Ahrendt S."/>
            <person name="Min B."/>
            <person name="Choi I.G."/>
            <person name="Park H."/>
            <person name="Plett J.M."/>
            <person name="Magnuson J."/>
            <person name="Spatafora J.W."/>
            <person name="Nagy L.G."/>
            <person name="Henrissat B."/>
            <person name="Grigoriev I.V."/>
            <person name="Yang Z.L."/>
            <person name="Xu J."/>
            <person name="Martin F.M."/>
        </authorList>
    </citation>
    <scope>NUCLEOTIDE SEQUENCE</scope>
    <source>
        <strain evidence="1">KUC20120723A-06</strain>
    </source>
</reference>